<dbReference type="EMBL" id="MU865567">
    <property type="protein sequence ID" value="KAK4221254.1"/>
    <property type="molecule type" value="Genomic_DNA"/>
</dbReference>
<comment type="caution">
    <text evidence="2">The sequence shown here is derived from an EMBL/GenBank/DDBJ whole genome shotgun (WGS) entry which is preliminary data.</text>
</comment>
<sequence length="402" mass="45091">MANNTTLPLGDNLICPPKEPIDLSCNFWIGDTFPSHTFSSNNILGLNGSLGLNETMDSLQHLTVTEPNPDVAGIGVLIAFAAAMIGSMVFAFILHCGFEVGVWKQDHSNGGKWHKRAHHALDKILVAWSDQQIILGLATSIATLFIHSRDDTEPFSMYHLNMAKQWLVFASITHSNALLIHCDYFNKKRPIATYLRIILICIHVILALFVFFDLKQDLSWYPTVGDRSPLQMLPSTCFRKGVVRPKALTKVDGWGAKGATSWAFFLISTGFLIAGLLSLWSERSTRRRPSSARRSPQHRKNSWVIRLVLLCFSSVFAVVVLIYTAELHNYMNGDCEKNQAGFLEDRSEMDWKSYGQFLPILLSFGLLISAAESFLDDFEDNAGGGDNILDNEAYPLRERYQQ</sequence>
<feature type="transmembrane region" description="Helical" evidence="1">
    <location>
        <begin position="303"/>
        <end position="323"/>
    </location>
</feature>
<feature type="transmembrane region" description="Helical" evidence="1">
    <location>
        <begin position="166"/>
        <end position="186"/>
    </location>
</feature>
<reference evidence="2" key="2">
    <citation type="submission" date="2023-05" db="EMBL/GenBank/DDBJ databases">
        <authorList>
            <consortium name="Lawrence Berkeley National Laboratory"/>
            <person name="Steindorff A."/>
            <person name="Hensen N."/>
            <person name="Bonometti L."/>
            <person name="Westerberg I."/>
            <person name="Brannstrom I.O."/>
            <person name="Guillou S."/>
            <person name="Cros-Aarteil S."/>
            <person name="Calhoun S."/>
            <person name="Haridas S."/>
            <person name="Kuo A."/>
            <person name="Mondo S."/>
            <person name="Pangilinan J."/>
            <person name="Riley R."/>
            <person name="Labutti K."/>
            <person name="Andreopoulos B."/>
            <person name="Lipzen A."/>
            <person name="Chen C."/>
            <person name="Yanf M."/>
            <person name="Daum C."/>
            <person name="Ng V."/>
            <person name="Clum A."/>
            <person name="Ohm R."/>
            <person name="Martin F."/>
            <person name="Silar P."/>
            <person name="Natvig D."/>
            <person name="Lalanne C."/>
            <person name="Gautier V."/>
            <person name="Ament-Velasquez S.L."/>
            <person name="Kruys A."/>
            <person name="Hutchinson M.I."/>
            <person name="Powell A.J."/>
            <person name="Barry K."/>
            <person name="Miller A.N."/>
            <person name="Grigoriev I.V."/>
            <person name="Debuchy R."/>
            <person name="Gladieux P."/>
            <person name="Thoren M.H."/>
            <person name="Johannesson H."/>
        </authorList>
    </citation>
    <scope>NUCLEOTIDE SEQUENCE</scope>
    <source>
        <strain evidence="2">CBS 990.96</strain>
    </source>
</reference>
<dbReference type="PANTHER" id="PTHR37577">
    <property type="entry name" value="INTEGRAL MEMBRANE PROTEIN"/>
    <property type="match status" value="1"/>
</dbReference>
<feature type="transmembrane region" description="Helical" evidence="1">
    <location>
        <begin position="357"/>
        <end position="375"/>
    </location>
</feature>
<dbReference type="PANTHER" id="PTHR37577:SF1">
    <property type="entry name" value="INTEGRAL MEMBRANE PROTEIN"/>
    <property type="match status" value="1"/>
</dbReference>
<feature type="transmembrane region" description="Helical" evidence="1">
    <location>
        <begin position="193"/>
        <end position="212"/>
    </location>
</feature>
<dbReference type="InterPro" id="IPR053018">
    <property type="entry name" value="Elsinochrome_Biosynth-Asso"/>
</dbReference>
<dbReference type="AlphaFoldDB" id="A0AAN6YL22"/>
<protein>
    <submittedName>
        <fullName evidence="2">Uncharacterized protein</fullName>
    </submittedName>
</protein>
<feature type="transmembrane region" description="Helical" evidence="1">
    <location>
        <begin position="124"/>
        <end position="146"/>
    </location>
</feature>
<keyword evidence="1" id="KW-1133">Transmembrane helix</keyword>
<reference evidence="2" key="1">
    <citation type="journal article" date="2023" name="Mol. Phylogenet. Evol.">
        <title>Genome-scale phylogeny and comparative genomics of the fungal order Sordariales.</title>
        <authorList>
            <person name="Hensen N."/>
            <person name="Bonometti L."/>
            <person name="Westerberg I."/>
            <person name="Brannstrom I.O."/>
            <person name="Guillou S."/>
            <person name="Cros-Aarteil S."/>
            <person name="Calhoun S."/>
            <person name="Haridas S."/>
            <person name="Kuo A."/>
            <person name="Mondo S."/>
            <person name="Pangilinan J."/>
            <person name="Riley R."/>
            <person name="LaButti K."/>
            <person name="Andreopoulos B."/>
            <person name="Lipzen A."/>
            <person name="Chen C."/>
            <person name="Yan M."/>
            <person name="Daum C."/>
            <person name="Ng V."/>
            <person name="Clum A."/>
            <person name="Steindorff A."/>
            <person name="Ohm R.A."/>
            <person name="Martin F."/>
            <person name="Silar P."/>
            <person name="Natvig D.O."/>
            <person name="Lalanne C."/>
            <person name="Gautier V."/>
            <person name="Ament-Velasquez S.L."/>
            <person name="Kruys A."/>
            <person name="Hutchinson M.I."/>
            <person name="Powell A.J."/>
            <person name="Barry K."/>
            <person name="Miller A.N."/>
            <person name="Grigoriev I.V."/>
            <person name="Debuchy R."/>
            <person name="Gladieux P."/>
            <person name="Hiltunen Thoren M."/>
            <person name="Johannesson H."/>
        </authorList>
    </citation>
    <scope>NUCLEOTIDE SEQUENCE</scope>
    <source>
        <strain evidence="2">CBS 990.96</strain>
    </source>
</reference>
<evidence type="ECO:0000256" key="1">
    <source>
        <dbReference type="SAM" id="Phobius"/>
    </source>
</evidence>
<gene>
    <name evidence="2" type="ORF">QBC38DRAFT_550124</name>
</gene>
<organism evidence="2 3">
    <name type="scientific">Podospora fimiseda</name>
    <dbReference type="NCBI Taxonomy" id="252190"/>
    <lineage>
        <taxon>Eukaryota</taxon>
        <taxon>Fungi</taxon>
        <taxon>Dikarya</taxon>
        <taxon>Ascomycota</taxon>
        <taxon>Pezizomycotina</taxon>
        <taxon>Sordariomycetes</taxon>
        <taxon>Sordariomycetidae</taxon>
        <taxon>Sordariales</taxon>
        <taxon>Podosporaceae</taxon>
        <taxon>Podospora</taxon>
    </lineage>
</organism>
<feature type="transmembrane region" description="Helical" evidence="1">
    <location>
        <begin position="262"/>
        <end position="282"/>
    </location>
</feature>
<evidence type="ECO:0000313" key="3">
    <source>
        <dbReference type="Proteomes" id="UP001301958"/>
    </source>
</evidence>
<dbReference type="Proteomes" id="UP001301958">
    <property type="component" value="Unassembled WGS sequence"/>
</dbReference>
<keyword evidence="3" id="KW-1185">Reference proteome</keyword>
<keyword evidence="1" id="KW-0812">Transmembrane</keyword>
<keyword evidence="1" id="KW-0472">Membrane</keyword>
<evidence type="ECO:0000313" key="2">
    <source>
        <dbReference type="EMBL" id="KAK4221254.1"/>
    </source>
</evidence>
<proteinExistence type="predicted"/>
<accession>A0AAN6YL22</accession>
<name>A0AAN6YL22_9PEZI</name>
<feature type="transmembrane region" description="Helical" evidence="1">
    <location>
        <begin position="74"/>
        <end position="103"/>
    </location>
</feature>